<dbReference type="Proteomes" id="UP000199532">
    <property type="component" value="Unassembled WGS sequence"/>
</dbReference>
<keyword evidence="2" id="KW-1185">Reference proteome</keyword>
<proteinExistence type="predicted"/>
<sequence length="143" mass="16203">MHRTNIIVLFVLLFCFNCKSDKDQATPEDDNNLINNDLAGSYEGYKTLNKSLSDSVAVSLKVEKNSETKYTVTEITPFAHYFNIDLSGLNFTYDRGTGEDDCGATRMTGNGYFNGRKLYIIETTKCVKANFPDQHVEYRVSKK</sequence>
<protein>
    <recommendedName>
        <fullName evidence="3">Lipocalin-like domain-containing protein</fullName>
    </recommendedName>
</protein>
<dbReference type="RefSeq" id="WP_143072082.1">
    <property type="nucleotide sequence ID" value="NZ_FNXY01000003.1"/>
</dbReference>
<dbReference type="OrthoDB" id="951882at2"/>
<reference evidence="1 2" key="1">
    <citation type="submission" date="2016-10" db="EMBL/GenBank/DDBJ databases">
        <authorList>
            <person name="de Groot N.N."/>
        </authorList>
    </citation>
    <scope>NUCLEOTIDE SEQUENCE [LARGE SCALE GENOMIC DNA]</scope>
    <source>
        <strain evidence="1 2">DSM 19938</strain>
    </source>
</reference>
<accession>A0A1H6THI8</accession>
<evidence type="ECO:0000313" key="2">
    <source>
        <dbReference type="Proteomes" id="UP000199532"/>
    </source>
</evidence>
<dbReference type="AlphaFoldDB" id="A0A1H6THI8"/>
<gene>
    <name evidence="1" type="ORF">SAMN04487995_2157</name>
</gene>
<dbReference type="EMBL" id="FNXY01000003">
    <property type="protein sequence ID" value="SEI77644.1"/>
    <property type="molecule type" value="Genomic_DNA"/>
</dbReference>
<evidence type="ECO:0008006" key="3">
    <source>
        <dbReference type="Google" id="ProtNLM"/>
    </source>
</evidence>
<evidence type="ECO:0000313" key="1">
    <source>
        <dbReference type="EMBL" id="SEI77644.1"/>
    </source>
</evidence>
<dbReference type="STRING" id="408657.SAMN04487995_2157"/>
<organism evidence="1 2">
    <name type="scientific">Dyadobacter koreensis</name>
    <dbReference type="NCBI Taxonomy" id="408657"/>
    <lineage>
        <taxon>Bacteria</taxon>
        <taxon>Pseudomonadati</taxon>
        <taxon>Bacteroidota</taxon>
        <taxon>Cytophagia</taxon>
        <taxon>Cytophagales</taxon>
        <taxon>Spirosomataceae</taxon>
        <taxon>Dyadobacter</taxon>
    </lineage>
</organism>
<name>A0A1H6THI8_9BACT</name>